<keyword evidence="3" id="KW-1185">Reference proteome</keyword>
<reference evidence="2 3" key="1">
    <citation type="journal article" date="2023" name="Hortic Res">
        <title>Pangenome of water caltrop reveals structural variations and asymmetric subgenome divergence after allopolyploidization.</title>
        <authorList>
            <person name="Zhang X."/>
            <person name="Chen Y."/>
            <person name="Wang L."/>
            <person name="Yuan Y."/>
            <person name="Fang M."/>
            <person name="Shi L."/>
            <person name="Lu R."/>
            <person name="Comes H.P."/>
            <person name="Ma Y."/>
            <person name="Chen Y."/>
            <person name="Huang G."/>
            <person name="Zhou Y."/>
            <person name="Zheng Z."/>
            <person name="Qiu Y."/>
        </authorList>
    </citation>
    <scope>NUCLEOTIDE SEQUENCE [LARGE SCALE GENOMIC DNA]</scope>
    <source>
        <tissue evidence="2">Roots</tissue>
    </source>
</reference>
<name>A0AAN7JRE5_9MYRT</name>
<dbReference type="PANTHER" id="PTHR46702:SF1">
    <property type="entry name" value="DUF1666 FAMILY PROTEIN (DUF1666)"/>
    <property type="match status" value="1"/>
</dbReference>
<feature type="region of interest" description="Disordered" evidence="1">
    <location>
        <begin position="1"/>
        <end position="57"/>
    </location>
</feature>
<gene>
    <name evidence="2" type="ORF">SAY87_020849</name>
</gene>
<feature type="compositionally biased region" description="Acidic residues" evidence="1">
    <location>
        <begin position="80"/>
        <end position="92"/>
    </location>
</feature>
<evidence type="ECO:0000256" key="1">
    <source>
        <dbReference type="SAM" id="MobiDB-lite"/>
    </source>
</evidence>
<organism evidence="2 3">
    <name type="scientific">Trapa incisa</name>
    <dbReference type="NCBI Taxonomy" id="236973"/>
    <lineage>
        <taxon>Eukaryota</taxon>
        <taxon>Viridiplantae</taxon>
        <taxon>Streptophyta</taxon>
        <taxon>Embryophyta</taxon>
        <taxon>Tracheophyta</taxon>
        <taxon>Spermatophyta</taxon>
        <taxon>Magnoliopsida</taxon>
        <taxon>eudicotyledons</taxon>
        <taxon>Gunneridae</taxon>
        <taxon>Pentapetalae</taxon>
        <taxon>rosids</taxon>
        <taxon>malvids</taxon>
        <taxon>Myrtales</taxon>
        <taxon>Lythraceae</taxon>
        <taxon>Trapa</taxon>
    </lineage>
</organism>
<dbReference type="PANTHER" id="PTHR46702">
    <property type="entry name" value="DNA LIGASE (DUF1666)-RELATED"/>
    <property type="match status" value="1"/>
</dbReference>
<comment type="caution">
    <text evidence="2">The sequence shown here is derived from an EMBL/GenBank/DDBJ whole genome shotgun (WGS) entry which is preliminary data.</text>
</comment>
<dbReference type="AlphaFoldDB" id="A0AAN7JRE5"/>
<accession>A0AAN7JRE5</accession>
<dbReference type="InterPro" id="IPR012870">
    <property type="entry name" value="DUF1666"/>
</dbReference>
<dbReference type="EMBL" id="JAXIOK010000016">
    <property type="protein sequence ID" value="KAK4752051.1"/>
    <property type="molecule type" value="Genomic_DNA"/>
</dbReference>
<proteinExistence type="predicted"/>
<sequence>MDLFKLKKLRKGNTRNVEKAIPQPEEPLGENGADGLNKSPSADPVNEAEDEDDDFISNEMKRRLKELRNNSFMALIPEESCAEEEEEGEETEGTTSSDWRDAEDECRQWWGGFDAFYERYCERMLFFDQMSAQQLIEAAGCLTPLTPSPRSASKKLSSPFLCLSLKKISEPDDETEGLYHVGNEPYQDLETAYVAQLCLTWEALHCQFTQLSQTISCQPKNPVCYNHSAQQLQQFQVLLQRFVENEPFEASYRPESYVRSRNNLPKLLQVPNIRASEQKEVEEGSEFRLQATDLMRILEVSILTFNLFLKMDKRRAGIGNGLHLFGNQNRVNPTPLQQVLSSVEKKATQLKEIRKKSKGWKKKLWPQSDEDVHLLFGLIDVKILSRVLRMERITREQLFWCQEKMKKLDVISSDHGKLLRRDPSPVLFPC</sequence>
<evidence type="ECO:0000313" key="2">
    <source>
        <dbReference type="EMBL" id="KAK4752051.1"/>
    </source>
</evidence>
<feature type="compositionally biased region" description="Basic residues" evidence="1">
    <location>
        <begin position="1"/>
        <end position="13"/>
    </location>
</feature>
<feature type="compositionally biased region" description="Acidic residues" evidence="1">
    <location>
        <begin position="46"/>
        <end position="56"/>
    </location>
</feature>
<evidence type="ECO:0000313" key="3">
    <source>
        <dbReference type="Proteomes" id="UP001345219"/>
    </source>
</evidence>
<evidence type="ECO:0008006" key="4">
    <source>
        <dbReference type="Google" id="ProtNLM"/>
    </source>
</evidence>
<feature type="region of interest" description="Disordered" evidence="1">
    <location>
        <begin position="75"/>
        <end position="100"/>
    </location>
</feature>
<dbReference type="Pfam" id="PF07891">
    <property type="entry name" value="DUF1666"/>
    <property type="match status" value="1"/>
</dbReference>
<protein>
    <recommendedName>
        <fullName evidence="4">Ribosomal protein L34Ae</fullName>
    </recommendedName>
</protein>
<dbReference type="Proteomes" id="UP001345219">
    <property type="component" value="Chromosome 16"/>
</dbReference>